<keyword evidence="4" id="KW-1185">Reference proteome</keyword>
<dbReference type="Proteomes" id="UP001059209">
    <property type="component" value="Chromosome"/>
</dbReference>
<proteinExistence type="predicted"/>
<dbReference type="EMBL" id="CP104205">
    <property type="protein sequence ID" value="UWX54348.1"/>
    <property type="molecule type" value="Genomic_DNA"/>
</dbReference>
<evidence type="ECO:0000313" key="4">
    <source>
        <dbReference type="Proteomes" id="UP001059209"/>
    </source>
</evidence>
<protein>
    <submittedName>
        <fullName evidence="3">Uncharacterized protein</fullName>
    </submittedName>
</protein>
<sequence length="103" mass="11776">MKLSKLAKIVSGLNRKRHPQGTVYYLQARDFVQDDMLDKNLKPTILDYPKLESHYLTKGDVLVLAKGHHGFNAFFYHEEKSPAVASSIFLVLRHVSKKVLPNI</sequence>
<keyword evidence="1" id="KW-0680">Restriction system</keyword>
<evidence type="ECO:0000256" key="2">
    <source>
        <dbReference type="ARBA" id="ARBA00023125"/>
    </source>
</evidence>
<keyword evidence="2" id="KW-0238">DNA-binding</keyword>
<dbReference type="InterPro" id="IPR044946">
    <property type="entry name" value="Restrct_endonuc_typeI_TRD_sf"/>
</dbReference>
<gene>
    <name evidence="3" type="ORF">NYZ99_15535</name>
</gene>
<evidence type="ECO:0000256" key="1">
    <source>
        <dbReference type="ARBA" id="ARBA00022747"/>
    </source>
</evidence>
<reference evidence="3" key="1">
    <citation type="submission" date="2022-09" db="EMBL/GenBank/DDBJ databases">
        <title>Maribacter litopenaei sp. nov., isolated from the intestinal tract of the Pacific White Shrimp, Litopenaeus vannamei.</title>
        <authorList>
            <person name="Kim S.Y."/>
            <person name="Hwang C.Y."/>
        </authorList>
    </citation>
    <scope>NUCLEOTIDE SEQUENCE</scope>
    <source>
        <strain evidence="3">HL-LV01</strain>
    </source>
</reference>
<evidence type="ECO:0000313" key="3">
    <source>
        <dbReference type="EMBL" id="UWX54348.1"/>
    </source>
</evidence>
<dbReference type="SUPFAM" id="SSF116734">
    <property type="entry name" value="DNA methylase specificity domain"/>
    <property type="match status" value="1"/>
</dbReference>
<dbReference type="RefSeq" id="WP_260572208.1">
    <property type="nucleotide sequence ID" value="NZ_CP104205.1"/>
</dbReference>
<accession>A0ABY5Y673</accession>
<organism evidence="3 4">
    <name type="scientific">Maribacter litopenaei</name>
    <dbReference type="NCBI Taxonomy" id="2976127"/>
    <lineage>
        <taxon>Bacteria</taxon>
        <taxon>Pseudomonadati</taxon>
        <taxon>Bacteroidota</taxon>
        <taxon>Flavobacteriia</taxon>
        <taxon>Flavobacteriales</taxon>
        <taxon>Flavobacteriaceae</taxon>
        <taxon>Maribacter</taxon>
    </lineage>
</organism>
<dbReference type="Gene3D" id="3.90.220.20">
    <property type="entry name" value="DNA methylase specificity domains"/>
    <property type="match status" value="1"/>
</dbReference>
<name>A0ABY5Y673_9FLAO</name>